<dbReference type="PANTHER" id="PTHR11596">
    <property type="entry name" value="ALKALINE PHOSPHATASE"/>
    <property type="match status" value="1"/>
</dbReference>
<reference evidence="4 5" key="1">
    <citation type="journal article" date="2015" name="Genome Announc.">
        <title>Draft Genome of the Euendolithic (true boring) Cyanobacterium Mastigocoleus testarum strain BC008.</title>
        <authorList>
            <person name="Guida B.S."/>
            <person name="Garcia-Pichel F."/>
        </authorList>
    </citation>
    <scope>NUCLEOTIDE SEQUENCE [LARGE SCALE GENOMIC DNA]</scope>
    <source>
        <strain evidence="4 5">BC008</strain>
    </source>
</reference>
<sequence length="1076" mass="113190">MAKNNVIFIHPDGTSPSHFAAGRFVKEGPDGRLNWDKMTEAGVYLGHIKDRLVSTSNAGAVVHAYGTKPFAGSYGLDENGNPVESLSFKSGAADESGLTIMEEAIAAGKATAVINSGFIAEPGTGVFLADAESRNDVAEITAEIVESGVNIILGGGEIHYLPEGTVGQFGEEGIRTDGRNLIEEAKELGYTVVFTREELQNLPQGTSKVLGIFAAEDTYNDTTEEANAAQGLENYGQPGNENPPTVGEMLEAALPILDQDPDGFYVVLEEEGSDNFPNNNNARGAIEAVLRADEAIGVAQDFIDKTDPNTLLITAADSDAGGLEVDDTEPDLVGTVGVNPTQDDRSDAIEVPRDGQSGRNTEPFVSASNAFGKELPFGVSYVGTPDFAGSIVAKTYGLNSEELPSTLDNTDIYRLMYQTLFEEELPQAVPAPLPERAPEATKDTGNVIFIHPDGTSPSHYAAGRFAKEGPDGRLNWDKMSDAGVYLGHIKDRLVSTSNAGAVVHAFGVKPQANSYGLDEEGNPVTSLSGKEGKTIMEEAIDAGKAVAVINSGFIAEPGTGVFLSDTEDRSNVAEITEEILFSGANVILGGGEIHYLPEGTVGKFGEEGIRTDGRNLIEEAKELGYTVVFTREELQSLPKGSSKVLGIFAAEDTYNDTTEEANAAEGLDNYGQPGNENPPTVAEMLEVALPIVSQDKDGFFVVLEEEGSDNFPNNNNARGTIEAVLRADEAIGVAMDYIEKNDPNTLLLTAADSDGGGLEVDDTDPEKVGTISVNPTEADRSDAIEVPLDGQNGRNTEPFISAPNAEGEEFPFGVGYTGTPDVAGSIVTKAHGLNADLLPSTADNTDMYRLMYRTLFGVAPEEVAQGDGGNLVGGTPGDDLVIPGLKGEFDGKDDTLFTGAGNDEVDLQAGNSANIGNNRIDLGSGDDIISVSKGDRVFGGAGNDVFDATDAMGGNRMSGGKGDDIFFLGKKDRALGGNDLDKFFVQSGGDNLIAGGEGADQFWIVSGELPKDANTVLDFEVGTDVIGILGSESLGISTDTLELKEIDGNTDIFFNNQKLAEINGVTGLSDSSFVFA</sequence>
<dbReference type="InterPro" id="IPR017850">
    <property type="entry name" value="Alkaline_phosphatase_core_sf"/>
</dbReference>
<dbReference type="InterPro" id="IPR011049">
    <property type="entry name" value="Serralysin-like_metalloprot_C"/>
</dbReference>
<proteinExistence type="inferred from homology"/>
<comment type="caution">
    <text evidence="4">The sequence shown here is derived from an EMBL/GenBank/DDBJ whole genome shotgun (WGS) entry which is preliminary data.</text>
</comment>
<dbReference type="EMBL" id="LMTZ01000099">
    <property type="protein sequence ID" value="KST66176.1"/>
    <property type="molecule type" value="Genomic_DNA"/>
</dbReference>
<dbReference type="AlphaFoldDB" id="A0A0V7ZN90"/>
<dbReference type="GO" id="GO:0004035">
    <property type="term" value="F:alkaline phosphatase activity"/>
    <property type="evidence" value="ECO:0007669"/>
    <property type="project" value="TreeGrafter"/>
</dbReference>
<dbReference type="PRINTS" id="PR00313">
    <property type="entry name" value="CABNDNGRPT"/>
</dbReference>
<evidence type="ECO:0000313" key="5">
    <source>
        <dbReference type="Proteomes" id="UP000053372"/>
    </source>
</evidence>
<dbReference type="Gene3D" id="2.150.10.10">
    <property type="entry name" value="Serralysin-like metalloprotease, C-terminal"/>
    <property type="match status" value="1"/>
</dbReference>
<dbReference type="Proteomes" id="UP000053372">
    <property type="component" value="Unassembled WGS sequence"/>
</dbReference>
<keyword evidence="1" id="KW-0597">Phosphoprotein</keyword>
<comment type="similarity">
    <text evidence="2">Belongs to the alkaline phosphatase family.</text>
</comment>
<keyword evidence="5" id="KW-1185">Reference proteome</keyword>
<accession>A0A0V7ZN90</accession>
<gene>
    <name evidence="4" type="ORF">BC008_24705</name>
</gene>
<feature type="compositionally biased region" description="Basic and acidic residues" evidence="3">
    <location>
        <begin position="342"/>
        <end position="353"/>
    </location>
</feature>
<dbReference type="SMART" id="SM00098">
    <property type="entry name" value="alkPPc"/>
    <property type="match status" value="1"/>
</dbReference>
<evidence type="ECO:0000313" key="4">
    <source>
        <dbReference type="EMBL" id="KST66176.1"/>
    </source>
</evidence>
<evidence type="ECO:0000256" key="3">
    <source>
        <dbReference type="SAM" id="MobiDB-lite"/>
    </source>
</evidence>
<feature type="region of interest" description="Disordered" evidence="3">
    <location>
        <begin position="337"/>
        <end position="361"/>
    </location>
</feature>
<protein>
    <submittedName>
        <fullName evidence="4">Alkaline phosphatase</fullName>
    </submittedName>
</protein>
<name>A0A0V7ZN90_9CYAN</name>
<dbReference type="InterPro" id="IPR001952">
    <property type="entry name" value="Alkaline_phosphatase"/>
</dbReference>
<dbReference type="PRINTS" id="PR00113">
    <property type="entry name" value="ALKPHPHTASE"/>
</dbReference>
<evidence type="ECO:0000256" key="2">
    <source>
        <dbReference type="RuleBase" id="RU003946"/>
    </source>
</evidence>
<dbReference type="Gene3D" id="3.40.720.10">
    <property type="entry name" value="Alkaline Phosphatase, subunit A"/>
    <property type="match status" value="2"/>
</dbReference>
<dbReference type="RefSeq" id="WP_027842923.1">
    <property type="nucleotide sequence ID" value="NZ_LMTZ01000099.1"/>
</dbReference>
<dbReference type="Pfam" id="PF00245">
    <property type="entry name" value="Alk_phosphatase"/>
    <property type="match status" value="2"/>
</dbReference>
<dbReference type="PANTHER" id="PTHR11596:SF5">
    <property type="entry name" value="ALKALINE PHOSPHATASE"/>
    <property type="match status" value="1"/>
</dbReference>
<evidence type="ECO:0000256" key="1">
    <source>
        <dbReference type="ARBA" id="ARBA00022553"/>
    </source>
</evidence>
<dbReference type="OrthoDB" id="570067at2"/>
<dbReference type="SUPFAM" id="SSF51120">
    <property type="entry name" value="beta-Roll"/>
    <property type="match status" value="1"/>
</dbReference>
<dbReference type="SUPFAM" id="SSF53649">
    <property type="entry name" value="Alkaline phosphatase-like"/>
    <property type="match status" value="2"/>
</dbReference>
<organism evidence="4 5">
    <name type="scientific">Mastigocoleus testarum BC008</name>
    <dbReference type="NCBI Taxonomy" id="371196"/>
    <lineage>
        <taxon>Bacteria</taxon>
        <taxon>Bacillati</taxon>
        <taxon>Cyanobacteriota</taxon>
        <taxon>Cyanophyceae</taxon>
        <taxon>Nostocales</taxon>
        <taxon>Hapalosiphonaceae</taxon>
        <taxon>Mastigocoleus</taxon>
    </lineage>
</organism>